<dbReference type="EC" id="5.4.4.2" evidence="5"/>
<feature type="domain" description="Chorismate-utilising enzyme C-terminal" evidence="6">
    <location>
        <begin position="165"/>
        <end position="416"/>
    </location>
</feature>
<comment type="catalytic activity">
    <reaction evidence="1 5">
        <text>chorismate = isochorismate</text>
        <dbReference type="Rhea" id="RHEA:18985"/>
        <dbReference type="ChEBI" id="CHEBI:29748"/>
        <dbReference type="ChEBI" id="CHEBI:29780"/>
        <dbReference type="EC" id="5.4.4.2"/>
    </reaction>
</comment>
<feature type="binding site" evidence="5">
    <location>
        <position position="280"/>
    </location>
    <ligand>
        <name>Mg(2+)</name>
        <dbReference type="ChEBI" id="CHEBI:18420"/>
    </ligand>
</feature>
<evidence type="ECO:0000256" key="4">
    <source>
        <dbReference type="ARBA" id="ARBA00023235"/>
    </source>
</evidence>
<dbReference type="InterPro" id="IPR004561">
    <property type="entry name" value="IsoChor_synthase"/>
</dbReference>
<dbReference type="NCBIfam" id="NF011588">
    <property type="entry name" value="PRK15012.1"/>
    <property type="match status" value="1"/>
</dbReference>
<evidence type="ECO:0000313" key="7">
    <source>
        <dbReference type="EMBL" id="MCU5777057.1"/>
    </source>
</evidence>
<dbReference type="GO" id="GO:0008909">
    <property type="term" value="F:isochorismate synthase activity"/>
    <property type="evidence" value="ECO:0007669"/>
    <property type="project" value="UniProtKB-UniRule"/>
</dbReference>
<evidence type="ECO:0000313" key="8">
    <source>
        <dbReference type="Proteomes" id="UP001064262"/>
    </source>
</evidence>
<comment type="cofactor">
    <cofactor evidence="5">
        <name>Mg(2+)</name>
        <dbReference type="ChEBI" id="CHEBI:18420"/>
    </cofactor>
</comment>
<keyword evidence="5" id="KW-0474">Menaquinone biosynthesis</keyword>
<dbReference type="InterPro" id="IPR044250">
    <property type="entry name" value="MenF-like"/>
</dbReference>
<organism evidence="7 8">
    <name type="scientific">Winslowiella arboricola</name>
    <dbReference type="NCBI Taxonomy" id="2978220"/>
    <lineage>
        <taxon>Bacteria</taxon>
        <taxon>Pseudomonadati</taxon>
        <taxon>Pseudomonadota</taxon>
        <taxon>Gammaproteobacteria</taxon>
        <taxon>Enterobacterales</taxon>
        <taxon>Erwiniaceae</taxon>
        <taxon>Winslowiella</taxon>
    </lineage>
</organism>
<dbReference type="HAMAP" id="MF_01935">
    <property type="entry name" value="MenF"/>
    <property type="match status" value="1"/>
</dbReference>
<comment type="pathway">
    <text evidence="5">Quinol/quinone metabolism; 1,4-dihydroxy-2-naphthoate biosynthesis; 1,4-dihydroxy-2-naphthoate from chorismate: step 1/7.</text>
</comment>
<accession>A0A9J6PFH5</accession>
<dbReference type="AlphaFoldDB" id="A0A9J6PFH5"/>
<dbReference type="RefSeq" id="WP_267140791.1">
    <property type="nucleotide sequence ID" value="NZ_JAODIL010000043.1"/>
</dbReference>
<dbReference type="InterPro" id="IPR015890">
    <property type="entry name" value="Chorismate_C"/>
</dbReference>
<evidence type="ECO:0000256" key="5">
    <source>
        <dbReference type="HAMAP-Rule" id="MF_01935"/>
    </source>
</evidence>
<evidence type="ECO:0000256" key="1">
    <source>
        <dbReference type="ARBA" id="ARBA00000799"/>
    </source>
</evidence>
<feature type="active site" description="Proton donor" evidence="5">
    <location>
        <position position="236"/>
    </location>
</feature>
<protein>
    <recommendedName>
        <fullName evidence="5">Isochorismate synthase MenF</fullName>
        <ecNumber evidence="5">5.4.4.2</ecNumber>
    </recommendedName>
    <alternativeName>
        <fullName evidence="5">Isochorismate mutase</fullName>
    </alternativeName>
</protein>
<comment type="pathway">
    <text evidence="5">Quinol/quinone metabolism; menaquinone biosynthesis.</text>
</comment>
<feature type="active site" description="Proton acceptor" evidence="5">
    <location>
        <position position="186"/>
    </location>
</feature>
<dbReference type="Pfam" id="PF00425">
    <property type="entry name" value="Chorismate_bind"/>
    <property type="match status" value="1"/>
</dbReference>
<dbReference type="Proteomes" id="UP001064262">
    <property type="component" value="Unassembled WGS sequence"/>
</dbReference>
<dbReference type="InterPro" id="IPR034681">
    <property type="entry name" value="MenF"/>
</dbReference>
<gene>
    <name evidence="5 7" type="primary">menF</name>
    <name evidence="7" type="ORF">N5923_06075</name>
</gene>
<comment type="similarity">
    <text evidence="2 5">Belongs to the isochorismate synthase family.</text>
</comment>
<comment type="function">
    <text evidence="5">Catalyzes the conversion of chorismate to isochorismate.</text>
</comment>
<evidence type="ECO:0000256" key="2">
    <source>
        <dbReference type="ARBA" id="ARBA00005297"/>
    </source>
</evidence>
<dbReference type="PANTHER" id="PTHR47253:SF4">
    <property type="entry name" value="ISOCHORISMATE SYNTHASE 2, CHLOROPLASTIC"/>
    <property type="match status" value="1"/>
</dbReference>
<reference evidence="7" key="1">
    <citation type="submission" date="2022-09" db="EMBL/GenBank/DDBJ databases">
        <title>Winslowiella arboricola sp. nov., isolated from bleeding cankers on broadleaf hosts.</title>
        <authorList>
            <person name="Brady C."/>
            <person name="Kaur S."/>
            <person name="Crampton B."/>
            <person name="Maddock D."/>
            <person name="Arnold D."/>
            <person name="Denman S."/>
        </authorList>
    </citation>
    <scope>NUCLEOTIDE SEQUENCE</scope>
    <source>
        <strain evidence="7">BAC 15a-03b</strain>
    </source>
</reference>
<dbReference type="PANTHER" id="PTHR47253">
    <property type="match status" value="1"/>
</dbReference>
<keyword evidence="3 5" id="KW-0460">Magnesium</keyword>
<dbReference type="Gene3D" id="3.60.120.10">
    <property type="entry name" value="Anthranilate synthase"/>
    <property type="match status" value="1"/>
</dbReference>
<sequence length="429" mass="48312">MVAFSAALNQLRNELQQIASRQPGYRRLSVRIADSGDALCWLNAQQCWPQLWWQHRNGKESVAACGEVQHFSDIQQAQRAVNRLPADWRIWGANDFSAGQSYLFLPRIVWRRSETGCQLQLHLCSDSSLYEDAQHALQFLADLQPSRPLAPPDASLLVSQHTPDRAGWSRLIDQALTAIAAGEMDKVVLARVTDLCFSREISAAALLAASRRVNHCCYHYMLAFDGHHAFIGSSPERLYLRQQSELLTEALAGTVASDADDSEAARHADWLRQDDKNQRENLLVVDDICQRLQGMVAGLEVMPAEVVRLRNVQHLRRRIHGELRQRSDELCLSHLQPTAAVAGFPRQPAREFIARYEPFTRQWYAGSLGYLSRQKSEFCVSLRCALIDDRRVRLYAGAGIVAGSDAQQEWQEIDNKAAALATLLSEDSR</sequence>
<proteinExistence type="inferred from homology"/>
<dbReference type="InterPro" id="IPR005801">
    <property type="entry name" value="ADC_synthase"/>
</dbReference>
<dbReference type="GO" id="GO:0009234">
    <property type="term" value="P:menaquinone biosynthetic process"/>
    <property type="evidence" value="ECO:0007669"/>
    <property type="project" value="UniProtKB-UniRule"/>
</dbReference>
<comment type="caution">
    <text evidence="7">The sequence shown here is derived from an EMBL/GenBank/DDBJ whole genome shotgun (WGS) entry which is preliminary data.</text>
</comment>
<evidence type="ECO:0000256" key="3">
    <source>
        <dbReference type="ARBA" id="ARBA00022842"/>
    </source>
</evidence>
<evidence type="ECO:0000259" key="6">
    <source>
        <dbReference type="Pfam" id="PF00425"/>
    </source>
</evidence>
<dbReference type="NCBIfam" id="TIGR00543">
    <property type="entry name" value="isochor_syn"/>
    <property type="match status" value="1"/>
</dbReference>
<feature type="binding site" evidence="5">
    <location>
        <position position="412"/>
    </location>
    <ligand>
        <name>Mg(2+)</name>
        <dbReference type="ChEBI" id="CHEBI:18420"/>
    </ligand>
</feature>
<name>A0A9J6PFH5_9GAMM</name>
<keyword evidence="4 5" id="KW-0413">Isomerase</keyword>
<dbReference type="EMBL" id="JAODIM010000038">
    <property type="protein sequence ID" value="MCU5777057.1"/>
    <property type="molecule type" value="Genomic_DNA"/>
</dbReference>
<dbReference type="GO" id="GO:0000287">
    <property type="term" value="F:magnesium ion binding"/>
    <property type="evidence" value="ECO:0007669"/>
    <property type="project" value="UniProtKB-UniRule"/>
</dbReference>
<keyword evidence="8" id="KW-1185">Reference proteome</keyword>
<dbReference type="SUPFAM" id="SSF56322">
    <property type="entry name" value="ADC synthase"/>
    <property type="match status" value="1"/>
</dbReference>
<keyword evidence="5" id="KW-0479">Metal-binding</keyword>